<feature type="compositionally biased region" description="Basic and acidic residues" evidence="2">
    <location>
        <begin position="2971"/>
        <end position="2980"/>
    </location>
</feature>
<keyword evidence="1" id="KW-0175">Coiled coil</keyword>
<feature type="region of interest" description="Disordered" evidence="2">
    <location>
        <begin position="1060"/>
        <end position="1240"/>
    </location>
</feature>
<evidence type="ECO:0000313" key="5">
    <source>
        <dbReference type="Proteomes" id="UP001165080"/>
    </source>
</evidence>
<dbReference type="Pfam" id="PF14846">
    <property type="entry name" value="DUF4485"/>
    <property type="match status" value="1"/>
</dbReference>
<feature type="region of interest" description="Disordered" evidence="2">
    <location>
        <begin position="754"/>
        <end position="997"/>
    </location>
</feature>
<feature type="region of interest" description="Disordered" evidence="2">
    <location>
        <begin position="2949"/>
        <end position="3179"/>
    </location>
</feature>
<feature type="region of interest" description="Disordered" evidence="2">
    <location>
        <begin position="1785"/>
        <end position="1895"/>
    </location>
</feature>
<protein>
    <recommendedName>
        <fullName evidence="3">DUF4485 domain-containing protein</fullName>
    </recommendedName>
</protein>
<proteinExistence type="predicted"/>
<dbReference type="EMBL" id="BRXU01000008">
    <property type="protein sequence ID" value="GLC53747.1"/>
    <property type="molecule type" value="Genomic_DNA"/>
</dbReference>
<feature type="coiled-coil region" evidence="1">
    <location>
        <begin position="2557"/>
        <end position="2584"/>
    </location>
</feature>
<feature type="region of interest" description="Disordered" evidence="2">
    <location>
        <begin position="659"/>
        <end position="740"/>
    </location>
</feature>
<feature type="compositionally biased region" description="Pro residues" evidence="2">
    <location>
        <begin position="831"/>
        <end position="842"/>
    </location>
</feature>
<feature type="compositionally biased region" description="Low complexity" evidence="2">
    <location>
        <begin position="3134"/>
        <end position="3144"/>
    </location>
</feature>
<feature type="region of interest" description="Disordered" evidence="2">
    <location>
        <begin position="282"/>
        <end position="361"/>
    </location>
</feature>
<feature type="compositionally biased region" description="Low complexity" evidence="2">
    <location>
        <begin position="538"/>
        <end position="566"/>
    </location>
</feature>
<feature type="region of interest" description="Disordered" evidence="2">
    <location>
        <begin position="379"/>
        <end position="576"/>
    </location>
</feature>
<feature type="compositionally biased region" description="Gly residues" evidence="2">
    <location>
        <begin position="1682"/>
        <end position="1691"/>
    </location>
</feature>
<feature type="compositionally biased region" description="Low complexity" evidence="2">
    <location>
        <begin position="729"/>
        <end position="740"/>
    </location>
</feature>
<keyword evidence="5" id="KW-1185">Reference proteome</keyword>
<evidence type="ECO:0000313" key="4">
    <source>
        <dbReference type="EMBL" id="GLC53747.1"/>
    </source>
</evidence>
<feature type="domain" description="DUF4485" evidence="3">
    <location>
        <begin position="8"/>
        <end position="89"/>
    </location>
</feature>
<feature type="compositionally biased region" description="Gly residues" evidence="2">
    <location>
        <begin position="1405"/>
        <end position="1414"/>
    </location>
</feature>
<evidence type="ECO:0000256" key="1">
    <source>
        <dbReference type="SAM" id="Coils"/>
    </source>
</evidence>
<dbReference type="PANTHER" id="PTHR18871:SF2">
    <property type="entry name" value="CENTROSOMAL PROTEIN OF 112 KDA"/>
    <property type="match status" value="1"/>
</dbReference>
<dbReference type="InterPro" id="IPR055310">
    <property type="entry name" value="CEP112"/>
</dbReference>
<evidence type="ECO:0000256" key="2">
    <source>
        <dbReference type="SAM" id="MobiDB-lite"/>
    </source>
</evidence>
<feature type="compositionally biased region" description="Pro residues" evidence="2">
    <location>
        <begin position="2955"/>
        <end position="2969"/>
    </location>
</feature>
<feature type="compositionally biased region" description="Low complexity" evidence="2">
    <location>
        <begin position="856"/>
        <end position="923"/>
    </location>
</feature>
<feature type="compositionally biased region" description="Low complexity" evidence="2">
    <location>
        <begin position="425"/>
        <end position="442"/>
    </location>
</feature>
<feature type="compositionally biased region" description="Basic and acidic residues" evidence="2">
    <location>
        <begin position="3250"/>
        <end position="3263"/>
    </location>
</feature>
<feature type="compositionally biased region" description="Low complexity" evidence="2">
    <location>
        <begin position="754"/>
        <end position="830"/>
    </location>
</feature>
<feature type="region of interest" description="Disordered" evidence="2">
    <location>
        <begin position="1944"/>
        <end position="2004"/>
    </location>
</feature>
<feature type="compositionally biased region" description="Low complexity" evidence="2">
    <location>
        <begin position="452"/>
        <end position="465"/>
    </location>
</feature>
<feature type="region of interest" description="Disordered" evidence="2">
    <location>
        <begin position="155"/>
        <end position="178"/>
    </location>
</feature>
<feature type="compositionally biased region" description="Pro residues" evidence="2">
    <location>
        <begin position="3204"/>
        <end position="3214"/>
    </location>
</feature>
<feature type="region of interest" description="Disordered" evidence="2">
    <location>
        <begin position="99"/>
        <end position="139"/>
    </location>
</feature>
<feature type="region of interest" description="Disordered" evidence="2">
    <location>
        <begin position="2806"/>
        <end position="2837"/>
    </location>
</feature>
<name>A0A9W6BKA3_9CHLO</name>
<feature type="compositionally biased region" description="Basic and acidic residues" evidence="2">
    <location>
        <begin position="1865"/>
        <end position="1874"/>
    </location>
</feature>
<feature type="compositionally biased region" description="Polar residues" evidence="2">
    <location>
        <begin position="977"/>
        <end position="997"/>
    </location>
</feature>
<reference evidence="4 5" key="1">
    <citation type="journal article" date="2023" name="Commun. Biol.">
        <title>Reorganization of the ancestral sex-determining regions during the evolution of trioecy in Pleodorina starrii.</title>
        <authorList>
            <person name="Takahashi K."/>
            <person name="Suzuki S."/>
            <person name="Kawai-Toyooka H."/>
            <person name="Yamamoto K."/>
            <person name="Hamaji T."/>
            <person name="Ootsuki R."/>
            <person name="Yamaguchi H."/>
            <person name="Kawachi M."/>
            <person name="Higashiyama T."/>
            <person name="Nozaki H."/>
        </authorList>
    </citation>
    <scope>NUCLEOTIDE SEQUENCE [LARGE SCALE GENOMIC DNA]</scope>
    <source>
        <strain evidence="4 5">NIES-4479</strain>
    </source>
</reference>
<dbReference type="PANTHER" id="PTHR18871">
    <property type="entry name" value="CENTROSOMAL PROTEIN OF 112 KDA"/>
    <property type="match status" value="1"/>
</dbReference>
<comment type="caution">
    <text evidence="4">The sequence shown here is derived from an EMBL/GenBank/DDBJ whole genome shotgun (WGS) entry which is preliminary data.</text>
</comment>
<feature type="compositionally biased region" description="Pro residues" evidence="2">
    <location>
        <begin position="1970"/>
        <end position="1981"/>
    </location>
</feature>
<organism evidence="4 5">
    <name type="scientific">Pleodorina starrii</name>
    <dbReference type="NCBI Taxonomy" id="330485"/>
    <lineage>
        <taxon>Eukaryota</taxon>
        <taxon>Viridiplantae</taxon>
        <taxon>Chlorophyta</taxon>
        <taxon>core chlorophytes</taxon>
        <taxon>Chlorophyceae</taxon>
        <taxon>CS clade</taxon>
        <taxon>Chlamydomonadales</taxon>
        <taxon>Volvocaceae</taxon>
        <taxon>Pleodorina</taxon>
    </lineage>
</organism>
<feature type="compositionally biased region" description="Low complexity" evidence="2">
    <location>
        <begin position="486"/>
        <end position="498"/>
    </location>
</feature>
<dbReference type="InterPro" id="IPR027831">
    <property type="entry name" value="DUF4485"/>
</dbReference>
<feature type="compositionally biased region" description="Gly residues" evidence="2">
    <location>
        <begin position="1089"/>
        <end position="1101"/>
    </location>
</feature>
<feature type="region of interest" description="Disordered" evidence="2">
    <location>
        <begin position="3198"/>
        <end position="3294"/>
    </location>
</feature>
<feature type="compositionally biased region" description="Basic and acidic residues" evidence="2">
    <location>
        <begin position="348"/>
        <end position="361"/>
    </location>
</feature>
<feature type="coiled-coil region" evidence="1">
    <location>
        <begin position="2368"/>
        <end position="2409"/>
    </location>
</feature>
<dbReference type="Proteomes" id="UP001165080">
    <property type="component" value="Unassembled WGS sequence"/>
</dbReference>
<feature type="region of interest" description="Disordered" evidence="2">
    <location>
        <begin position="1678"/>
        <end position="1766"/>
    </location>
</feature>
<feature type="compositionally biased region" description="Basic and acidic residues" evidence="2">
    <location>
        <begin position="324"/>
        <end position="338"/>
    </location>
</feature>
<evidence type="ECO:0000259" key="3">
    <source>
        <dbReference type="Pfam" id="PF14846"/>
    </source>
</evidence>
<accession>A0A9W6BKA3</accession>
<feature type="region of interest" description="Disordered" evidence="2">
    <location>
        <begin position="1290"/>
        <end position="1310"/>
    </location>
</feature>
<feature type="region of interest" description="Disordered" evidence="2">
    <location>
        <begin position="1378"/>
        <end position="1417"/>
    </location>
</feature>
<sequence>MQRQDCALDQQFQQTAAQLTILALSQPRAAKLRVQAWLTKLREPTSNVVWKRNRNMYCALLLAQLQQGQLEPPFTSMPPDGSLPNLPNHLIYRGLSPSHVASHPQGSAASPVAAGPSHCRSPQNVGTAPQPHLGPGQLHGLVRTFHSNMQARGFDLTRSGGGGSGHRDGGGPESALPVVPAGGAVAARAPCSGRTGGSSLDPGRAEDAVKVAAGRGDRAVHAQRDQQRASHDARGNWAPLTTCAEDDACPDQDAAAAALLAAKEAEIAARVAAKRRQLAEQQRADAEAATRQQQLQQQQQSSDAEAATRRQQLQQQQQSSAAKAHLDDVISRYRDARRQWASPQRAAEPYHRGADGPAEDARGVAPAWMRPAAMLPRVPRAAATARSHLEAAAAPEARRQPPASPDMCAGAKPHLRSTGGGNSGPGPASPSARRSGSPAGAGTEPDSDCSSPRLRLAPPRLLPTPERLPRVVGSPRSGSPQSPTRGAAAAGWTADTAASPPSPTGRAQEPRASRPVQMLSSLLASPRHLGSPRYHVTSSYSPNSGSSPPSAQARSRSSSPGASSSPSRRRVWPSPDPAITYSLARRMRSSPRALEVLAKDALAQRAATVLPSTAVPDSDASPSGVLLVPRPLVYDGARRQPVRATFEFSNLLSSLLPPATTSAASSAGRPTPQQVVGGANVDSSHPSGNEIGGGGCYDAASRGAGEPMFPPREGRYIGADNRGNSEFESPGSSLRSGSPRAAWPLRDRLVQAARGSGAGASNGSNRASSSVASGSCGGPSHSSRSQQQPLTLSLASPPASPRRLAAMAAAAVAGGQPSPRRPSPLGGRAPPADPNPGDPPPEQRLAASSTERLRRPAAGPASGSTAAATAGSRRPFVPSSRSGSAPPSRPTSVPTSRLAYASASRPTSVPSSRAASAPSTSRHGPARRPAPPARRRSGGTGAEDALSPTEQADAQATAMAAEHERSRSSRAPSTRTQMSSLRGFTNSSVGSMPSSTRLTEMARHNLAASLPSVFSFSSRGDLAAAAGHGGRSGLVNAGGAAVNGPGAGCGGGVDRYAGRADHDASSGVPYTTRSGFGPTSGDGAHSTEAGGGPESIGGPAGGSATSAAQRSAWTWSAMGDGSGPSAPGVPGLTRSSDGFGGPSSASGLARSSDGFSGPGGRDVPQQPFWSRTAAAGVPGGDGHSTIRSDWTGAEASASDLSGRTDPQPGFLPVRHGEASPGGRVGTGAEARGSTSSSGTVDLLSALGGNVHRVQETPTLLRTAAAVQTSRRPSSDDRAVATLLAGSGTTGFGAHPPVTSKAPWSRSSGGGHVDPFRGAAQQAAMAAGLTGHGHLLMATRGGFAELSAAEAAGELALLDVEGVIRDFEMSLQNQLEFTLRPSPDQQPAARGTGGGQGDNSGSQAGRSGGGGGGGVPLPSAASRLADRFALHSALADFRHAFDRLRRRLALHVSDPAVADALYSSGSSGGGAAGSGSGGGGAAPYRYSSQPRWYNRYDSLTASSAQHPPWRPSGAGRSASVDISGFRHAALAVSTGGDDAAGGGGTGGRRTGAAERFSRVAAEAVAHYRDDVALLLSRVRSVLQSSLDGAALRRLQRSSSGGGEGALRRTLAELATDDAAAAAAQEMGLRRRVVSEVLHTLEESAHQLGLQLVTLAAAPIDMSSPALSRLRAALDEHLDAASAGGSGGGAAGDGGRRRGGRYSSAGGGDGAGRTGRYSSPGGGGGGHRAYRAAQPPREVVDSMNGRGDPGGGRRRSNSAGTRRGRAADAAALSSADEYMSTVGATAASDSLSSEALRMRNRPTSWRRGEQPSDWLGDMPTPAGPPELGPGSDGPYGDQYRRAGRNGRQATRDWAGAHTNRTSSGAADGRRVGDDAHNGAVPRGQGLRTATSGSLGTGGPVTPAAGAAAAAVDCIGDGGGPPAGLLAAFFASPTVEILPSAAAGVTDAASPFASTPPHRHQQHQHAPDGFADPMPPPRPPPLSVPSPAHSAPMSPRSTSQPPSTWAVARASASTVDAVLQGSTTFAAAASPASAPRRAADLVGANDGHEGELQAEDTVAAWHAGATALRLTREAHAARAAASAARESALAAAREAAAVVGMQTMQSRALEVVMSAVQEAAEVTAREAAAAATERQAAQAAVATAVREMQEAAQMAAREAASATVLETAVVAERQYMQATAREAANADALEAVVSAVREAAEATARQAAVAAAERQAAQAAARQAVQMSAHEAAAAAEREAAEAATRQAAYERHSARIAALEAAQVAAREAAAAAAREATELAAQEAAVVARNTAHAAAREVTQAAVRDVTMAAAREAAAASAREAAAVSAARAAAQATAREAAAAAAAREAAQAAALAAATAAERQAAVAAEREAAQAAALEAAVSAAREAAEAAQKAVQVAAEEAAQASARGLAAAEQREAAHISALEEAVSAARDTARSIALELAAATEREAAAKIERDAAVVAAWKAAEAAEQRAAQAAERESAAKAALEAAVSSAREAAVAAAQETALATAREAAREAAALAEREAAAATAREAATLAAARETAEVVAREAAAAAAAASEAALAAVKEAVATAERQAAQAAERETAHASALQEALATAREVAIVTAREIAVESAREATIASAREVAAIAERQAAWTSERESAQVAAVEAAMAAAREVARLTAREVATESAREATLTSTREALAAAERQAAQVSELSTAQWSAFEAAMSVARDVASQAAARDAAAVDLRELAAAAAREAAAAVFREAAAMSAQESAAREEEAMMVREAAVAAARAAAEGAAERGAAAPEGAPMARVTLLEASQRAAPFRGQDDHQNAGGAAEPYSRVTVTPAGPHPARRARFDLTAASPHVAAVAAAAAAAGQSEVAHAPQQHPVSYRAMVWELPQSADASAGRSPPRDDRPRPATHAAAASAACRLITQPHANDPGVADDGGAAAAAAVAAAIAVYEASNSPGPAGPPLSPAANPPMPGHHRETRDDRRRAQRQQEQQQEPVPGPPSGIQMPPPPPPLSCLRGQPAPGVRHGPHEDGPMGQGSDEASGERRRSKPRSGIPSVFTDAGDNGAGGRAGAAAAGAGAEFRSASQREATSDVSSSSDLTLEDFRLRRQQLAASPPTRPRPVSAAATPSHRASRPDRSSGSSGSSSSSVMGVLKSVRSVTPDASRRDVAVPGPLPSASATALDEFARRDFLEFQRIKQRLGLAEASSPPLPPPLPPPQQQQQLAPIISAAYDAPTPFMTAQQQQTGPGSRSASRGREPPTHGSEHALPRTSLVNGAPRQGAEGPEQQRDTQQALDPQELAVRLRRLTDRTTQLQQRVSRLTLPLGML</sequence>
<feature type="region of interest" description="Disordered" evidence="2">
    <location>
        <begin position="2888"/>
        <end position="2911"/>
    </location>
</feature>
<feature type="compositionally biased region" description="Low complexity" evidence="2">
    <location>
        <begin position="106"/>
        <end position="117"/>
    </location>
</feature>
<feature type="compositionally biased region" description="Low complexity" evidence="2">
    <location>
        <begin position="949"/>
        <end position="960"/>
    </location>
</feature>
<feature type="compositionally biased region" description="Pro residues" evidence="2">
    <location>
        <begin position="2993"/>
        <end position="3009"/>
    </location>
</feature>
<gene>
    <name evidence="4" type="primary">PLEST006425</name>
    <name evidence="4" type="ORF">PLESTB_000782900</name>
</gene>
<feature type="compositionally biased region" description="Polar residues" evidence="2">
    <location>
        <begin position="3234"/>
        <end position="3248"/>
    </location>
</feature>
<feature type="region of interest" description="Disordered" evidence="2">
    <location>
        <begin position="212"/>
        <end position="234"/>
    </location>
</feature>